<dbReference type="InterPro" id="IPR001036">
    <property type="entry name" value="Acrflvin-R"/>
</dbReference>
<feature type="region of interest" description="Disordered" evidence="8">
    <location>
        <begin position="887"/>
        <end position="913"/>
    </location>
</feature>
<dbReference type="GO" id="GO:0006897">
    <property type="term" value="P:endocytosis"/>
    <property type="evidence" value="ECO:0007669"/>
    <property type="project" value="TreeGrafter"/>
</dbReference>
<feature type="compositionally biased region" description="Low complexity" evidence="8">
    <location>
        <begin position="839"/>
        <end position="850"/>
    </location>
</feature>
<feature type="domain" description="SSD" evidence="10">
    <location>
        <begin position="270"/>
        <end position="425"/>
    </location>
</feature>
<dbReference type="PROSITE" id="PS50156">
    <property type="entry name" value="SSD"/>
    <property type="match status" value="1"/>
</dbReference>
<keyword evidence="12" id="KW-1185">Reference proteome</keyword>
<dbReference type="SUPFAM" id="SSF82866">
    <property type="entry name" value="Multidrug efflux transporter AcrB transmembrane domain"/>
    <property type="match status" value="2"/>
</dbReference>
<feature type="transmembrane region" description="Helical" evidence="9">
    <location>
        <begin position="776"/>
        <end position="796"/>
    </location>
</feature>
<feature type="transmembrane region" description="Helical" evidence="9">
    <location>
        <begin position="50"/>
        <end position="70"/>
    </location>
</feature>
<dbReference type="FunFam" id="1.20.1640.10:FF:000013">
    <property type="entry name" value="PaTched Related family"/>
    <property type="match status" value="1"/>
</dbReference>
<sequence length="913" mass="102016">LQSSRRRAHIDDDSVVFSRYRPTMGITHKVEHGMAHAFTALGRFIGTYPWVVLSITLLTTGFFSLGLIWFEETNNVRTEYSPIDSPSRKEYEITKEFLNHNGTLDPSYIMIEAKDGGSLLRKEYREQIVAYTKYLHDNVTINHKGEIWDFRRLCEPYCELNTAFLAFLKLYEDSDPSSGSYPAIEIFGTKAFIGNNVYGVQLSNESIIESFSTAILPIYLVAPYKDTSAIYEWLVAARAAFQEPQFAIFKMGVTGDALVSAEVRRMGMETAPLIAGSVVAMIVFVVMSSFRSDPSRAKPWEAVAGCIVPLLALLSAMGILNFFDLKFQSIIVASFFLVLSVGVDDVFIILRAWDRTNGPVVERMGSTLEEAGPSITISALTNAAAFFVGMSSSTPAVQSFSLFSAVAIIICFVYELVFFSAILAISGRRESKGFQSLLCCFQADPQAHCRFVEALVRVQHTVISWWSKAVAWWSVRIIMIVSLLFYYYVSALGIMDIHTFITIEKMALPDSYLQHFQERYETALRNMQPISVFVTKPGDLTDPNNLEMIKSIVYDFEHALHSYGSNSTYFWLNAYEDFLSFYNEDSSFTYEEIPTFFKSSSYFYLSSFVKYNETACAANLPECIPSFFFLTNFHDVIKYHELIPVVTDWRRIAEKHKAHGVYAFSDHSPFVDQTMAIDSTVWSSVATALGCTALACFIFLPDLKCIICAVLSVFSITVGVIGLLSLWGLDLDPLSMAALLMAIGFSVDFTAHICYHFYKARHPKVSDRIEECLTSIGMPLVQVGLSTIVALAPLLFKQSYLAVVFLKTITVVVLLGMIHGLIVLPIVLTFVAGDSSPLFSKSSTPSTASSDSERSSQKSVERKESFYRTQALIARVRQEFEHAKVAPISPEEAAGKSPAFKHKIALGRTPSSQ</sequence>
<dbReference type="Pfam" id="PF02460">
    <property type="entry name" value="Patched"/>
    <property type="match status" value="1"/>
</dbReference>
<evidence type="ECO:0000313" key="12">
    <source>
        <dbReference type="Proteomes" id="UP001432027"/>
    </source>
</evidence>
<feature type="transmembrane region" description="Helical" evidence="9">
    <location>
        <begin position="402"/>
        <end position="425"/>
    </location>
</feature>
<evidence type="ECO:0000256" key="7">
    <source>
        <dbReference type="ARBA" id="ARBA00023180"/>
    </source>
</evidence>
<keyword evidence="6 9" id="KW-0472">Membrane</keyword>
<evidence type="ECO:0000256" key="4">
    <source>
        <dbReference type="ARBA" id="ARBA00022692"/>
    </source>
</evidence>
<evidence type="ECO:0000256" key="3">
    <source>
        <dbReference type="ARBA" id="ARBA00022475"/>
    </source>
</evidence>
<evidence type="ECO:0000256" key="2">
    <source>
        <dbReference type="ARBA" id="ARBA00005585"/>
    </source>
</evidence>
<dbReference type="GO" id="GO:0005886">
    <property type="term" value="C:plasma membrane"/>
    <property type="evidence" value="ECO:0007669"/>
    <property type="project" value="UniProtKB-SubCell"/>
</dbReference>
<comment type="similarity">
    <text evidence="2">Belongs to the patched family.</text>
</comment>
<feature type="transmembrane region" description="Helical" evidence="9">
    <location>
        <begin position="734"/>
        <end position="755"/>
    </location>
</feature>
<keyword evidence="3" id="KW-1003">Cell membrane</keyword>
<evidence type="ECO:0000256" key="9">
    <source>
        <dbReference type="SAM" id="Phobius"/>
    </source>
</evidence>
<name>A0AAV5T1G8_9BILA</name>
<protein>
    <recommendedName>
        <fullName evidence="10">SSD domain-containing protein</fullName>
    </recommendedName>
</protein>
<dbReference type="InterPro" id="IPR003392">
    <property type="entry name" value="PTHD_SSD"/>
</dbReference>
<keyword evidence="4 9" id="KW-0812">Transmembrane</keyword>
<keyword evidence="5 9" id="KW-1133">Transmembrane helix</keyword>
<dbReference type="InterPro" id="IPR000731">
    <property type="entry name" value="SSD"/>
</dbReference>
<feature type="transmembrane region" description="Helical" evidence="9">
    <location>
        <begin position="329"/>
        <end position="350"/>
    </location>
</feature>
<proteinExistence type="inferred from homology"/>
<dbReference type="GO" id="GO:0022857">
    <property type="term" value="F:transmembrane transporter activity"/>
    <property type="evidence" value="ECO:0007669"/>
    <property type="project" value="InterPro"/>
</dbReference>
<comment type="caution">
    <text evidence="11">The sequence shown here is derived from an EMBL/GenBank/DDBJ whole genome shotgun (WGS) entry which is preliminary data.</text>
</comment>
<reference evidence="11" key="1">
    <citation type="submission" date="2023-10" db="EMBL/GenBank/DDBJ databases">
        <title>Genome assembly of Pristionchus species.</title>
        <authorList>
            <person name="Yoshida K."/>
            <person name="Sommer R.J."/>
        </authorList>
    </citation>
    <scope>NUCLEOTIDE SEQUENCE</scope>
    <source>
        <strain evidence="11">RS0144</strain>
    </source>
</reference>
<organism evidence="11 12">
    <name type="scientific">Pristionchus entomophagus</name>
    <dbReference type="NCBI Taxonomy" id="358040"/>
    <lineage>
        <taxon>Eukaryota</taxon>
        <taxon>Metazoa</taxon>
        <taxon>Ecdysozoa</taxon>
        <taxon>Nematoda</taxon>
        <taxon>Chromadorea</taxon>
        <taxon>Rhabditida</taxon>
        <taxon>Rhabditina</taxon>
        <taxon>Diplogasteromorpha</taxon>
        <taxon>Diplogasteroidea</taxon>
        <taxon>Neodiplogasteridae</taxon>
        <taxon>Pristionchus</taxon>
    </lineage>
</organism>
<dbReference type="GO" id="GO:0018996">
    <property type="term" value="P:molting cycle, collagen and cuticulin-based cuticle"/>
    <property type="evidence" value="ECO:0007669"/>
    <property type="project" value="TreeGrafter"/>
</dbReference>
<dbReference type="InterPro" id="IPR051697">
    <property type="entry name" value="Patched_domain-protein"/>
</dbReference>
<keyword evidence="7" id="KW-0325">Glycoprotein</keyword>
<dbReference type="PANTHER" id="PTHR10796">
    <property type="entry name" value="PATCHED-RELATED"/>
    <property type="match status" value="1"/>
</dbReference>
<evidence type="ECO:0000256" key="6">
    <source>
        <dbReference type="ARBA" id="ARBA00023136"/>
    </source>
</evidence>
<feature type="transmembrane region" description="Helical" evidence="9">
    <location>
        <begin position="302"/>
        <end position="323"/>
    </location>
</feature>
<evidence type="ECO:0000256" key="5">
    <source>
        <dbReference type="ARBA" id="ARBA00022989"/>
    </source>
</evidence>
<dbReference type="Proteomes" id="UP001432027">
    <property type="component" value="Unassembled WGS sequence"/>
</dbReference>
<feature type="transmembrane region" description="Helical" evidence="9">
    <location>
        <begin position="681"/>
        <end position="700"/>
    </location>
</feature>
<feature type="region of interest" description="Disordered" evidence="8">
    <location>
        <begin position="839"/>
        <end position="863"/>
    </location>
</feature>
<dbReference type="Gene3D" id="1.20.1640.10">
    <property type="entry name" value="Multidrug efflux transporter AcrB transmembrane domain"/>
    <property type="match status" value="2"/>
</dbReference>
<gene>
    <name evidence="11" type="ORF">PENTCL1PPCAC_8843</name>
</gene>
<feature type="transmembrane region" description="Helical" evidence="9">
    <location>
        <begin position="271"/>
        <end position="290"/>
    </location>
</feature>
<evidence type="ECO:0000259" key="10">
    <source>
        <dbReference type="PROSITE" id="PS50156"/>
    </source>
</evidence>
<feature type="transmembrane region" description="Helical" evidence="9">
    <location>
        <begin position="808"/>
        <end position="832"/>
    </location>
</feature>
<accession>A0AAV5T1G8</accession>
<feature type="compositionally biased region" description="Basic and acidic residues" evidence="8">
    <location>
        <begin position="851"/>
        <end position="863"/>
    </location>
</feature>
<dbReference type="Pfam" id="PF00873">
    <property type="entry name" value="ACR_tran"/>
    <property type="match status" value="1"/>
</dbReference>
<feature type="transmembrane region" description="Helical" evidence="9">
    <location>
        <begin position="707"/>
        <end position="728"/>
    </location>
</feature>
<dbReference type="PANTHER" id="PTHR10796:SF104">
    <property type="entry name" value="SSD DOMAIN-CONTAINING PROTEIN"/>
    <property type="match status" value="1"/>
</dbReference>
<feature type="non-terminal residue" evidence="11">
    <location>
        <position position="1"/>
    </location>
</feature>
<evidence type="ECO:0000256" key="1">
    <source>
        <dbReference type="ARBA" id="ARBA00004651"/>
    </source>
</evidence>
<dbReference type="AlphaFoldDB" id="A0AAV5T1G8"/>
<evidence type="ECO:0000313" key="11">
    <source>
        <dbReference type="EMBL" id="GMS86668.1"/>
    </source>
</evidence>
<comment type="subcellular location">
    <subcellularLocation>
        <location evidence="1">Cell membrane</location>
        <topology evidence="1">Multi-pass membrane protein</topology>
    </subcellularLocation>
</comment>
<feature type="transmembrane region" description="Helical" evidence="9">
    <location>
        <begin position="470"/>
        <end position="489"/>
    </location>
</feature>
<dbReference type="GO" id="GO:0030659">
    <property type="term" value="C:cytoplasmic vesicle membrane"/>
    <property type="evidence" value="ECO:0007669"/>
    <property type="project" value="TreeGrafter"/>
</dbReference>
<evidence type="ECO:0000256" key="8">
    <source>
        <dbReference type="SAM" id="MobiDB-lite"/>
    </source>
</evidence>
<dbReference type="EMBL" id="BTSX01000002">
    <property type="protein sequence ID" value="GMS86668.1"/>
    <property type="molecule type" value="Genomic_DNA"/>
</dbReference>